<accession>A0ACB8CVX5</accession>
<reference evidence="1" key="1">
    <citation type="submission" date="2020-05" db="EMBL/GenBank/DDBJ databases">
        <title>Large-scale comparative analyses of tick genomes elucidate their genetic diversity and vector capacities.</title>
        <authorList>
            <person name="Jia N."/>
            <person name="Wang J."/>
            <person name="Shi W."/>
            <person name="Du L."/>
            <person name="Sun Y."/>
            <person name="Zhan W."/>
            <person name="Jiang J."/>
            <person name="Wang Q."/>
            <person name="Zhang B."/>
            <person name="Ji P."/>
            <person name="Sakyi L.B."/>
            <person name="Cui X."/>
            <person name="Yuan T."/>
            <person name="Jiang B."/>
            <person name="Yang W."/>
            <person name="Lam T.T.-Y."/>
            <person name="Chang Q."/>
            <person name="Ding S."/>
            <person name="Wang X."/>
            <person name="Zhu J."/>
            <person name="Ruan X."/>
            <person name="Zhao L."/>
            <person name="Wei J."/>
            <person name="Que T."/>
            <person name="Du C."/>
            <person name="Cheng J."/>
            <person name="Dai P."/>
            <person name="Han X."/>
            <person name="Huang E."/>
            <person name="Gao Y."/>
            <person name="Liu J."/>
            <person name="Shao H."/>
            <person name="Ye R."/>
            <person name="Li L."/>
            <person name="Wei W."/>
            <person name="Wang X."/>
            <person name="Wang C."/>
            <person name="Yang T."/>
            <person name="Huo Q."/>
            <person name="Li W."/>
            <person name="Guo W."/>
            <person name="Chen H."/>
            <person name="Zhou L."/>
            <person name="Ni X."/>
            <person name="Tian J."/>
            <person name="Zhou Y."/>
            <person name="Sheng Y."/>
            <person name="Liu T."/>
            <person name="Pan Y."/>
            <person name="Xia L."/>
            <person name="Li J."/>
            <person name="Zhao F."/>
            <person name="Cao W."/>
        </authorList>
    </citation>
    <scope>NUCLEOTIDE SEQUENCE</scope>
    <source>
        <strain evidence="1">Dsil-2018</strain>
    </source>
</reference>
<evidence type="ECO:0000313" key="1">
    <source>
        <dbReference type="EMBL" id="KAH7953325.1"/>
    </source>
</evidence>
<evidence type="ECO:0000313" key="2">
    <source>
        <dbReference type="Proteomes" id="UP000821865"/>
    </source>
</evidence>
<dbReference type="EMBL" id="CM023473">
    <property type="protein sequence ID" value="KAH7953325.1"/>
    <property type="molecule type" value="Genomic_DNA"/>
</dbReference>
<comment type="caution">
    <text evidence="1">The sequence shown here is derived from an EMBL/GenBank/DDBJ whole genome shotgun (WGS) entry which is preliminary data.</text>
</comment>
<organism evidence="1 2">
    <name type="scientific">Dermacentor silvarum</name>
    <name type="common">Tick</name>
    <dbReference type="NCBI Taxonomy" id="543639"/>
    <lineage>
        <taxon>Eukaryota</taxon>
        <taxon>Metazoa</taxon>
        <taxon>Ecdysozoa</taxon>
        <taxon>Arthropoda</taxon>
        <taxon>Chelicerata</taxon>
        <taxon>Arachnida</taxon>
        <taxon>Acari</taxon>
        <taxon>Parasitiformes</taxon>
        <taxon>Ixodida</taxon>
        <taxon>Ixodoidea</taxon>
        <taxon>Ixodidae</taxon>
        <taxon>Rhipicephalinae</taxon>
        <taxon>Dermacentor</taxon>
    </lineage>
</organism>
<keyword evidence="2" id="KW-1185">Reference proteome</keyword>
<protein>
    <submittedName>
        <fullName evidence="1">Uncharacterized protein</fullName>
    </submittedName>
</protein>
<sequence>MLQMVRGANAQWKEELEKTRHSVILLELVDHYYVFRYINLGSPGGCHNAHVYHQSSLSRLIAGPTHRLPTTLISGVAVPLPILCDEAFPLMLNLIKPFASTSSSEKQKPFNYQL</sequence>
<proteinExistence type="predicted"/>
<dbReference type="Proteomes" id="UP000821865">
    <property type="component" value="Chromosome 4"/>
</dbReference>
<gene>
    <name evidence="1" type="ORF">HPB49_007172</name>
</gene>
<name>A0ACB8CVX5_DERSI</name>